<comment type="function">
    <text evidence="2">Catalyzes the dismutation of two molecules of 6,7-dimethyl-8-ribityllumazine, resulting in the formation of riboflavin and 5-amino-6-(D-ribitylamino)uracil.</text>
</comment>
<protein>
    <recommendedName>
        <fullName evidence="5 9">Riboflavin synthase</fullName>
        <ecNumber evidence="4 9">2.5.1.9</ecNumber>
    </recommendedName>
</protein>
<comment type="caution">
    <text evidence="12">The sequence shown here is derived from an EMBL/GenBank/DDBJ whole genome shotgun (WGS) entry which is preliminary data.</text>
</comment>
<dbReference type="PROSITE" id="PS51177">
    <property type="entry name" value="LUMAZINE_BIND"/>
    <property type="match status" value="2"/>
</dbReference>
<dbReference type="Proteomes" id="UP000642819">
    <property type="component" value="Unassembled WGS sequence"/>
</dbReference>
<dbReference type="NCBIfam" id="TIGR00187">
    <property type="entry name" value="ribE"/>
    <property type="match status" value="1"/>
</dbReference>
<dbReference type="EMBL" id="BMXK01000002">
    <property type="protein sequence ID" value="GHD01365.1"/>
    <property type="molecule type" value="Genomic_DNA"/>
</dbReference>
<comment type="catalytic activity">
    <reaction evidence="1">
        <text>2 6,7-dimethyl-8-(1-D-ribityl)lumazine + H(+) = 5-amino-6-(D-ribitylamino)uracil + riboflavin</text>
        <dbReference type="Rhea" id="RHEA:20772"/>
        <dbReference type="ChEBI" id="CHEBI:15378"/>
        <dbReference type="ChEBI" id="CHEBI:15934"/>
        <dbReference type="ChEBI" id="CHEBI:57986"/>
        <dbReference type="ChEBI" id="CHEBI:58201"/>
        <dbReference type="EC" id="2.5.1.9"/>
    </reaction>
</comment>
<dbReference type="PANTHER" id="PTHR21098:SF12">
    <property type="entry name" value="RIBOFLAVIN SYNTHASE"/>
    <property type="match status" value="1"/>
</dbReference>
<dbReference type="InterPro" id="IPR017938">
    <property type="entry name" value="Riboflavin_synthase-like_b-brl"/>
</dbReference>
<evidence type="ECO:0000256" key="8">
    <source>
        <dbReference type="ARBA" id="ARBA00022737"/>
    </source>
</evidence>
<comment type="pathway">
    <text evidence="3">Cofactor biosynthesis; riboflavin biosynthesis; riboflavin from 2-hydroxy-3-oxobutyl phosphate and 5-amino-6-(D-ribitylamino)uracil: step 2/2.</text>
</comment>
<accession>A0ABQ3GDN8</accession>
<evidence type="ECO:0000256" key="4">
    <source>
        <dbReference type="ARBA" id="ARBA00012827"/>
    </source>
</evidence>
<evidence type="ECO:0000313" key="13">
    <source>
        <dbReference type="Proteomes" id="UP000642819"/>
    </source>
</evidence>
<name>A0ABQ3GDN8_9MICC</name>
<dbReference type="InterPro" id="IPR001783">
    <property type="entry name" value="Lumazine-bd"/>
</dbReference>
<evidence type="ECO:0000256" key="9">
    <source>
        <dbReference type="NCBIfam" id="TIGR00187"/>
    </source>
</evidence>
<keyword evidence="13" id="KW-1185">Reference proteome</keyword>
<sequence length="210" mass="22175">MFTGIISGKGRVESVVAQPGTGTVVLTLDAPGHVEDLGLGGSISVNGVCLTATAINGDSLDLDVIGETLDLTTTGTLAVGDEVNLERCLPAHGRLDGHIVQGHVDGVGRLLEREDEGEWERLRYSVPTPLSRYVARKGSIAIDGVSLTVTAVSEPAEDEQWFEVGLIPMTLRETVLGDRAIGDRVNLEVDVIAKYAERLTAFARLTGGDA</sequence>
<evidence type="ECO:0000256" key="10">
    <source>
        <dbReference type="PROSITE-ProRule" id="PRU00524"/>
    </source>
</evidence>
<keyword evidence="8" id="KW-0677">Repeat</keyword>
<dbReference type="Gene3D" id="2.40.30.20">
    <property type="match status" value="2"/>
</dbReference>
<dbReference type="PANTHER" id="PTHR21098">
    <property type="entry name" value="RIBOFLAVIN SYNTHASE ALPHA CHAIN"/>
    <property type="match status" value="1"/>
</dbReference>
<feature type="domain" description="Lumazine-binding" evidence="11">
    <location>
        <begin position="99"/>
        <end position="200"/>
    </location>
</feature>
<dbReference type="CDD" id="cd00402">
    <property type="entry name" value="Riboflavin_synthase_like"/>
    <property type="match status" value="1"/>
</dbReference>
<evidence type="ECO:0000256" key="2">
    <source>
        <dbReference type="ARBA" id="ARBA00002803"/>
    </source>
</evidence>
<reference evidence="13" key="1">
    <citation type="journal article" date="2019" name="Int. J. Syst. Evol. Microbiol.">
        <title>The Global Catalogue of Microorganisms (GCM) 10K type strain sequencing project: providing services to taxonomists for standard genome sequencing and annotation.</title>
        <authorList>
            <consortium name="The Broad Institute Genomics Platform"/>
            <consortium name="The Broad Institute Genome Sequencing Center for Infectious Disease"/>
            <person name="Wu L."/>
            <person name="Ma J."/>
        </authorList>
    </citation>
    <scope>NUCLEOTIDE SEQUENCE [LARGE SCALE GENOMIC DNA]</scope>
    <source>
        <strain evidence="13">KCTC 19466</strain>
    </source>
</reference>
<gene>
    <name evidence="12" type="ORF">GCM10008096_05400</name>
</gene>
<dbReference type="NCBIfam" id="NF006767">
    <property type="entry name" value="PRK09289.1"/>
    <property type="match status" value="1"/>
</dbReference>
<evidence type="ECO:0000313" key="12">
    <source>
        <dbReference type="EMBL" id="GHD01365.1"/>
    </source>
</evidence>
<dbReference type="InterPro" id="IPR026017">
    <property type="entry name" value="Lumazine-bd_dom"/>
</dbReference>
<evidence type="ECO:0000256" key="6">
    <source>
        <dbReference type="ARBA" id="ARBA00022619"/>
    </source>
</evidence>
<evidence type="ECO:0000256" key="3">
    <source>
        <dbReference type="ARBA" id="ARBA00004887"/>
    </source>
</evidence>
<dbReference type="Pfam" id="PF00677">
    <property type="entry name" value="Lum_binding"/>
    <property type="match status" value="2"/>
</dbReference>
<feature type="domain" description="Lumazine-binding" evidence="11">
    <location>
        <begin position="1"/>
        <end position="98"/>
    </location>
</feature>
<proteinExistence type="predicted"/>
<evidence type="ECO:0000256" key="7">
    <source>
        <dbReference type="ARBA" id="ARBA00022679"/>
    </source>
</evidence>
<evidence type="ECO:0000259" key="11">
    <source>
        <dbReference type="PROSITE" id="PS51177"/>
    </source>
</evidence>
<dbReference type="InterPro" id="IPR023366">
    <property type="entry name" value="ATP_synth_asu-like_sf"/>
</dbReference>
<dbReference type="PIRSF" id="PIRSF000498">
    <property type="entry name" value="Riboflavin_syn_A"/>
    <property type="match status" value="1"/>
</dbReference>
<keyword evidence="7" id="KW-0808">Transferase</keyword>
<feature type="repeat" description="Lumazine-binding" evidence="10">
    <location>
        <begin position="99"/>
        <end position="200"/>
    </location>
</feature>
<keyword evidence="6" id="KW-0686">Riboflavin biosynthesis</keyword>
<organism evidence="12 13">
    <name type="scientific">Zhihengliuella salsuginis</name>
    <dbReference type="NCBI Taxonomy" id="578222"/>
    <lineage>
        <taxon>Bacteria</taxon>
        <taxon>Bacillati</taxon>
        <taxon>Actinomycetota</taxon>
        <taxon>Actinomycetes</taxon>
        <taxon>Micrococcales</taxon>
        <taxon>Micrococcaceae</taxon>
        <taxon>Zhihengliuella</taxon>
    </lineage>
</organism>
<feature type="repeat" description="Lumazine-binding" evidence="10">
    <location>
        <begin position="1"/>
        <end position="98"/>
    </location>
</feature>
<dbReference type="EC" id="2.5.1.9" evidence="4 9"/>
<dbReference type="SUPFAM" id="SSF63380">
    <property type="entry name" value="Riboflavin synthase domain-like"/>
    <property type="match status" value="2"/>
</dbReference>
<evidence type="ECO:0000256" key="5">
    <source>
        <dbReference type="ARBA" id="ARBA00013950"/>
    </source>
</evidence>
<dbReference type="RefSeq" id="WP_189348583.1">
    <property type="nucleotide sequence ID" value="NZ_BMXK01000002.1"/>
</dbReference>
<evidence type="ECO:0000256" key="1">
    <source>
        <dbReference type="ARBA" id="ARBA00000968"/>
    </source>
</evidence>